<evidence type="ECO:0000313" key="3">
    <source>
        <dbReference type="EMBL" id="UQN15058.1"/>
    </source>
</evidence>
<evidence type="ECO:0000259" key="2">
    <source>
        <dbReference type="Pfam" id="PF13556"/>
    </source>
</evidence>
<feature type="domain" description="Purine catabolism PurC-like" evidence="1">
    <location>
        <begin position="19"/>
        <end position="129"/>
    </location>
</feature>
<gene>
    <name evidence="3" type="ORF">M3M28_00905</name>
</gene>
<dbReference type="Pfam" id="PF07905">
    <property type="entry name" value="PucR"/>
    <property type="match status" value="1"/>
</dbReference>
<dbReference type="PANTHER" id="PTHR33744:SF1">
    <property type="entry name" value="DNA-BINDING TRANSCRIPTIONAL ACTIVATOR ADER"/>
    <property type="match status" value="1"/>
</dbReference>
<dbReference type="InterPro" id="IPR042070">
    <property type="entry name" value="PucR_C-HTH_sf"/>
</dbReference>
<dbReference type="InterPro" id="IPR051448">
    <property type="entry name" value="CdaR-like_regulators"/>
</dbReference>
<sequence>MPADVDEHGSEGTQLTIAELVAMPHLGLELVAGAGGADRVVLWTHTSELEDPGPWLEGGELLIVNGFGVPDRPDGQVRYLRRLAEHRLAGIAVSVRAPELTPELLAEADRLEFPVLKIPRATPFIELSYLVAGVSARSARSRLSRHLRIFETLRLRNDGRTPIAEIYTQLEAITGYRLAVLTPAGLPLIADWDWVPDDLDLAHYSGLTELQMVPGGYLLPLAVGDRVSAYLVAMEHPDAEPEGLAALQHVSSLAYLDALDDQRRREAEHRQRSVLFAQTLESEHVTDELEQRYAQLGFLADDEKRVLAFAPIDDRDRVEIEARDWLTDRSIPYLMLARDDLTAILACSDAEIEQLAHGIGLTIGASNRFVHMAELRQRQRQARWTLAVADGTGDIRMAVAESTPGILQWLHPDKLVVERLAYDTLRPLIEHDAANGSELVHTLAVYFECQGKLRMTAAQLFLHEHTLAYRIKKIEQITRRNLKAYSDSFELWLAVQANALR</sequence>
<dbReference type="InterPro" id="IPR012914">
    <property type="entry name" value="PucR_dom"/>
</dbReference>
<dbReference type="PANTHER" id="PTHR33744">
    <property type="entry name" value="CARBOHYDRATE DIACID REGULATOR"/>
    <property type="match status" value="1"/>
</dbReference>
<dbReference type="EMBL" id="CP097160">
    <property type="protein sequence ID" value="UQN15058.1"/>
    <property type="molecule type" value="Genomic_DNA"/>
</dbReference>
<feature type="domain" description="PucR C-terminal helix-turn-helix" evidence="2">
    <location>
        <begin position="439"/>
        <end position="497"/>
    </location>
</feature>
<name>A0ABY4N1E5_9MICO</name>
<evidence type="ECO:0000259" key="1">
    <source>
        <dbReference type="Pfam" id="PF07905"/>
    </source>
</evidence>
<dbReference type="InterPro" id="IPR025736">
    <property type="entry name" value="PucR_C-HTH_dom"/>
</dbReference>
<proteinExistence type="predicted"/>
<reference evidence="3" key="1">
    <citation type="submission" date="2022-05" db="EMBL/GenBank/DDBJ databases">
        <title>Complete genome sequence of toluene-degrading Gulosibacter sediminis strain ACHW.36C.</title>
        <authorList>
            <person name="Wai A.C."/>
            <person name="Lai G.K."/>
            <person name="Griffin S.D."/>
            <person name="Leung F.C."/>
        </authorList>
    </citation>
    <scope>NUCLEOTIDE SEQUENCE [LARGE SCALE GENOMIC DNA]</scope>
    <source>
        <strain evidence="3">ACHW.36C</strain>
    </source>
</reference>
<dbReference type="Pfam" id="PF13556">
    <property type="entry name" value="HTH_30"/>
    <property type="match status" value="1"/>
</dbReference>
<protein>
    <submittedName>
        <fullName evidence="3">PucR family transcriptional regulator ligand-binding domain-containing protein</fullName>
    </submittedName>
</protein>
<dbReference type="Gene3D" id="1.10.10.2840">
    <property type="entry name" value="PucR C-terminal helix-turn-helix domain"/>
    <property type="match status" value="1"/>
</dbReference>
<organism evidence="3">
    <name type="scientific">Gulosibacter sediminis</name>
    <dbReference type="NCBI Taxonomy" id="1729695"/>
    <lineage>
        <taxon>Bacteria</taxon>
        <taxon>Bacillati</taxon>
        <taxon>Actinomycetota</taxon>
        <taxon>Actinomycetes</taxon>
        <taxon>Micrococcales</taxon>
        <taxon>Microbacteriaceae</taxon>
        <taxon>Gulosibacter</taxon>
    </lineage>
</organism>
<accession>A0ABY4N1E5</accession>